<dbReference type="RefSeq" id="WP_092736370.1">
    <property type="nucleotide sequence ID" value="NZ_FNAS01000006.1"/>
</dbReference>
<accession>A0A1G7BS59</accession>
<dbReference type="EMBL" id="FNAS01000006">
    <property type="protein sequence ID" value="SDE29772.1"/>
    <property type="molecule type" value="Genomic_DNA"/>
</dbReference>
<dbReference type="InterPro" id="IPR042106">
    <property type="entry name" value="Nuo/plastoQ_OxRdtase_6_NuoJ"/>
</dbReference>
<dbReference type="Proteomes" id="UP000198517">
    <property type="component" value="Unassembled WGS sequence"/>
</dbReference>
<comment type="similarity">
    <text evidence="1 2">Belongs to the complex I subunit 6 family.</text>
</comment>
<evidence type="ECO:0000256" key="1">
    <source>
        <dbReference type="ARBA" id="ARBA00005698"/>
    </source>
</evidence>
<keyword evidence="2" id="KW-0472">Membrane</keyword>
<keyword evidence="2" id="KW-1003">Cell membrane</keyword>
<dbReference type="PANTHER" id="PTHR33269:SF17">
    <property type="entry name" value="NADH-UBIQUINONE OXIDOREDUCTASE CHAIN 6"/>
    <property type="match status" value="1"/>
</dbReference>
<proteinExistence type="inferred from homology"/>
<reference evidence="3 4" key="1">
    <citation type="submission" date="2016-10" db="EMBL/GenBank/DDBJ databases">
        <authorList>
            <person name="de Groot N.N."/>
        </authorList>
    </citation>
    <scope>NUCLEOTIDE SEQUENCE [LARGE SCALE GENOMIC DNA]</scope>
    <source>
        <strain evidence="3 4">DSM 24015</strain>
    </source>
</reference>
<feature type="transmembrane region" description="Helical" evidence="2">
    <location>
        <begin position="53"/>
        <end position="75"/>
    </location>
</feature>
<comment type="subcellular location">
    <subcellularLocation>
        <location evidence="2">Cell membrane</location>
        <topology evidence="2">Multi-pass membrane protein</topology>
    </subcellularLocation>
</comment>
<dbReference type="Pfam" id="PF00499">
    <property type="entry name" value="Oxidored_q3"/>
    <property type="match status" value="1"/>
</dbReference>
<feature type="transmembrane region" description="Helical" evidence="2">
    <location>
        <begin position="6"/>
        <end position="22"/>
    </location>
</feature>
<dbReference type="EC" id="7.1.1.-" evidence="2"/>
<dbReference type="STRING" id="1071918.SAMN05421544_10697"/>
<organism evidence="3 4">
    <name type="scientific">Riemerella columbipharyngis</name>
    <dbReference type="NCBI Taxonomy" id="1071918"/>
    <lineage>
        <taxon>Bacteria</taxon>
        <taxon>Pseudomonadati</taxon>
        <taxon>Bacteroidota</taxon>
        <taxon>Flavobacteriia</taxon>
        <taxon>Flavobacteriales</taxon>
        <taxon>Weeksellaceae</taxon>
        <taxon>Riemerella</taxon>
    </lineage>
</organism>
<dbReference type="GO" id="GO:0005886">
    <property type="term" value="C:plasma membrane"/>
    <property type="evidence" value="ECO:0007669"/>
    <property type="project" value="UniProtKB-SubCell"/>
</dbReference>
<keyword evidence="2" id="KW-0812">Transmembrane</keyword>
<feature type="transmembrane region" description="Helical" evidence="2">
    <location>
        <begin position="27"/>
        <end position="47"/>
    </location>
</feature>
<dbReference type="GO" id="GO:0048038">
    <property type="term" value="F:quinone binding"/>
    <property type="evidence" value="ECO:0007669"/>
    <property type="project" value="UniProtKB-UniRule"/>
</dbReference>
<protein>
    <recommendedName>
        <fullName evidence="2">NADH-quinone oxidoreductase subunit J</fullName>
        <ecNumber evidence="2">7.1.1.-</ecNumber>
    </recommendedName>
</protein>
<dbReference type="OrthoDB" id="9790848at2"/>
<evidence type="ECO:0000256" key="2">
    <source>
        <dbReference type="RuleBase" id="RU004429"/>
    </source>
</evidence>
<evidence type="ECO:0000313" key="3">
    <source>
        <dbReference type="EMBL" id="SDE29772.1"/>
    </source>
</evidence>
<dbReference type="AlphaFoldDB" id="A0A1G7BS59"/>
<comment type="catalytic activity">
    <reaction evidence="2">
        <text>a quinone + NADH + 5 H(+)(in) = a quinol + NAD(+) + 4 H(+)(out)</text>
        <dbReference type="Rhea" id="RHEA:57888"/>
        <dbReference type="ChEBI" id="CHEBI:15378"/>
        <dbReference type="ChEBI" id="CHEBI:24646"/>
        <dbReference type="ChEBI" id="CHEBI:57540"/>
        <dbReference type="ChEBI" id="CHEBI:57945"/>
        <dbReference type="ChEBI" id="CHEBI:132124"/>
    </reaction>
</comment>
<evidence type="ECO:0000313" key="4">
    <source>
        <dbReference type="Proteomes" id="UP000198517"/>
    </source>
</evidence>
<dbReference type="InterPro" id="IPR001457">
    <property type="entry name" value="NADH_UbQ/plastoQ_OxRdtase_su6"/>
</dbReference>
<sequence>MEQIIFYIISGLAVVSAIYFVASKNPLYSILSLIVTFFSIAGLYILLNAQFLGIVQVIVYAGAIMVLFLYVLMMLNLKAKDEGKKHNVMKIAGVFSAGLILVGLLGALKGYMTQQIPTNLLVNQEIGLTKNLGKLLFNEYVLPFELASVLILAGIVGAVLIGKKDL</sequence>
<dbReference type="PANTHER" id="PTHR33269">
    <property type="entry name" value="NADH-UBIQUINONE OXIDOREDUCTASE CHAIN 6"/>
    <property type="match status" value="1"/>
</dbReference>
<keyword evidence="2" id="KW-0520">NAD</keyword>
<keyword evidence="4" id="KW-1185">Reference proteome</keyword>
<dbReference type="GO" id="GO:0008137">
    <property type="term" value="F:NADH dehydrogenase (ubiquinone) activity"/>
    <property type="evidence" value="ECO:0007669"/>
    <property type="project" value="UniProtKB-UniRule"/>
</dbReference>
<keyword evidence="2" id="KW-1133">Transmembrane helix</keyword>
<feature type="transmembrane region" description="Helical" evidence="2">
    <location>
        <begin position="140"/>
        <end position="161"/>
    </location>
</feature>
<name>A0A1G7BS59_9FLAO</name>
<gene>
    <name evidence="3" type="ORF">SAMN05421544_10697</name>
</gene>
<dbReference type="Gene3D" id="1.20.120.1200">
    <property type="entry name" value="NADH-ubiquinone/plastoquinone oxidoreductase chain 6, subunit NuoJ"/>
    <property type="match status" value="1"/>
</dbReference>
<comment type="function">
    <text evidence="2">NDH-1 shuttles electrons from NADH, via FMN and iron-sulfur (Fe-S) centers, to quinones in the respiratory chain. Couples the redox reaction to proton translocation (for every two electrons transferred, four hydrogen ions are translocated across the cytoplasmic membrane), and thus conserves the redox energy in a proton gradient.</text>
</comment>
<keyword evidence="2" id="KW-0874">Quinone</keyword>
<feature type="transmembrane region" description="Helical" evidence="2">
    <location>
        <begin position="87"/>
        <end position="108"/>
    </location>
</feature>